<dbReference type="RefSeq" id="WP_125014405.1">
    <property type="nucleotide sequence ID" value="NZ_QWEZ01000001.1"/>
</dbReference>
<protein>
    <submittedName>
        <fullName evidence="2">Uncharacterized protein</fullName>
    </submittedName>
</protein>
<dbReference type="Proteomes" id="UP000280792">
    <property type="component" value="Unassembled WGS sequence"/>
</dbReference>
<proteinExistence type="predicted"/>
<gene>
    <name evidence="2" type="ORF">D0544_02340</name>
</gene>
<evidence type="ECO:0000313" key="2">
    <source>
        <dbReference type="EMBL" id="RRJ83979.1"/>
    </source>
</evidence>
<organism evidence="2 3">
    <name type="scientific">Aestuariirhabdus litorea</name>
    <dbReference type="NCBI Taxonomy" id="2528527"/>
    <lineage>
        <taxon>Bacteria</taxon>
        <taxon>Pseudomonadati</taxon>
        <taxon>Pseudomonadota</taxon>
        <taxon>Gammaproteobacteria</taxon>
        <taxon>Oceanospirillales</taxon>
        <taxon>Aestuariirhabdaceae</taxon>
        <taxon>Aestuariirhabdus</taxon>
    </lineage>
</organism>
<feature type="transmembrane region" description="Helical" evidence="1">
    <location>
        <begin position="49"/>
        <end position="82"/>
    </location>
</feature>
<evidence type="ECO:0000313" key="3">
    <source>
        <dbReference type="Proteomes" id="UP000280792"/>
    </source>
</evidence>
<evidence type="ECO:0000256" key="1">
    <source>
        <dbReference type="SAM" id="Phobius"/>
    </source>
</evidence>
<dbReference type="EMBL" id="QWEZ01000001">
    <property type="protein sequence ID" value="RRJ83979.1"/>
    <property type="molecule type" value="Genomic_DNA"/>
</dbReference>
<keyword evidence="1" id="KW-0472">Membrane</keyword>
<name>A0A3P3VR27_9GAMM</name>
<accession>A0A3P3VR27</accession>
<keyword evidence="1" id="KW-0812">Transmembrane</keyword>
<keyword evidence="3" id="KW-1185">Reference proteome</keyword>
<reference evidence="2 3" key="2">
    <citation type="submission" date="2018-12" db="EMBL/GenBank/DDBJ databases">
        <title>Simiduia agarivorans gen. nov., sp. nov., a marine, agarolytic bacterium isolated from shallow coastal water from Keelung, Taiwan.</title>
        <authorList>
            <person name="Shieh W.Y."/>
        </authorList>
    </citation>
    <scope>NUCLEOTIDE SEQUENCE [LARGE SCALE GENOMIC DNA]</scope>
    <source>
        <strain evidence="2 3">GTF-13</strain>
    </source>
</reference>
<keyword evidence="1" id="KW-1133">Transmembrane helix</keyword>
<reference evidence="2 3" key="1">
    <citation type="submission" date="2018-08" db="EMBL/GenBank/DDBJ databases">
        <authorList>
            <person name="Khan S.A."/>
        </authorList>
    </citation>
    <scope>NUCLEOTIDE SEQUENCE [LARGE SCALE GENOMIC DNA]</scope>
    <source>
        <strain evidence="2 3">GTF-13</strain>
    </source>
</reference>
<comment type="caution">
    <text evidence="2">The sequence shown here is derived from an EMBL/GenBank/DDBJ whole genome shotgun (WGS) entry which is preliminary data.</text>
</comment>
<dbReference type="AlphaFoldDB" id="A0A3P3VR27"/>
<sequence length="116" mass="12932">MQLNDPFGRMATKRQREYEVVRQSLQGSDVTTVEAGQALLNNIRQRGKWMILGAIPCALIPALLLPQFALAFIVTGVLFIAWTFSTTRNGLGYVQRYINEELQGATDDADRSDTTP</sequence>